<dbReference type="InterPro" id="IPR049900">
    <property type="entry name" value="PKS_mFAS_DH"/>
</dbReference>
<accession>A0AAE0HUM6</accession>
<dbReference type="SMART" id="SM00825">
    <property type="entry name" value="PKS_KS"/>
    <property type="match status" value="1"/>
</dbReference>
<dbReference type="GO" id="GO:0006633">
    <property type="term" value="P:fatty acid biosynthetic process"/>
    <property type="evidence" value="ECO:0007669"/>
    <property type="project" value="InterPro"/>
</dbReference>
<dbReference type="InterPro" id="IPR016036">
    <property type="entry name" value="Malonyl_transacylase_ACP-bd"/>
</dbReference>
<dbReference type="Pfam" id="PF14765">
    <property type="entry name" value="PS-DH"/>
    <property type="match status" value="1"/>
</dbReference>
<gene>
    <name evidence="10" type="ORF">B0H66DRAFT_524902</name>
</gene>
<dbReference type="Pfam" id="PF08659">
    <property type="entry name" value="KR"/>
    <property type="match status" value="1"/>
</dbReference>
<name>A0AAE0HUM6_9PEZI</name>
<dbReference type="Gene3D" id="1.10.1200.10">
    <property type="entry name" value="ACP-like"/>
    <property type="match status" value="1"/>
</dbReference>
<dbReference type="InterPro" id="IPR020807">
    <property type="entry name" value="PKS_DH"/>
</dbReference>
<keyword evidence="1" id="KW-0596">Phosphopantetheine</keyword>
<dbReference type="InterPro" id="IPR016035">
    <property type="entry name" value="Acyl_Trfase/lysoPLipase"/>
</dbReference>
<dbReference type="InterPro" id="IPR018201">
    <property type="entry name" value="Ketoacyl_synth_AS"/>
</dbReference>
<reference evidence="10" key="1">
    <citation type="journal article" date="2023" name="Mol. Phylogenet. Evol.">
        <title>Genome-scale phylogeny and comparative genomics of the fungal order Sordariales.</title>
        <authorList>
            <person name="Hensen N."/>
            <person name="Bonometti L."/>
            <person name="Westerberg I."/>
            <person name="Brannstrom I.O."/>
            <person name="Guillou S."/>
            <person name="Cros-Aarteil S."/>
            <person name="Calhoun S."/>
            <person name="Haridas S."/>
            <person name="Kuo A."/>
            <person name="Mondo S."/>
            <person name="Pangilinan J."/>
            <person name="Riley R."/>
            <person name="LaButti K."/>
            <person name="Andreopoulos B."/>
            <person name="Lipzen A."/>
            <person name="Chen C."/>
            <person name="Yan M."/>
            <person name="Daum C."/>
            <person name="Ng V."/>
            <person name="Clum A."/>
            <person name="Steindorff A."/>
            <person name="Ohm R.A."/>
            <person name="Martin F."/>
            <person name="Silar P."/>
            <person name="Natvig D.O."/>
            <person name="Lalanne C."/>
            <person name="Gautier V."/>
            <person name="Ament-Velasquez S.L."/>
            <person name="Kruys A."/>
            <person name="Hutchinson M.I."/>
            <person name="Powell A.J."/>
            <person name="Barry K."/>
            <person name="Miller A.N."/>
            <person name="Grigoriev I.V."/>
            <person name="Debuchy R."/>
            <person name="Gladieux P."/>
            <person name="Hiltunen Thoren M."/>
            <person name="Johannesson H."/>
        </authorList>
    </citation>
    <scope>NUCLEOTIDE SEQUENCE</scope>
    <source>
        <strain evidence="10">CBS 118394</strain>
    </source>
</reference>
<evidence type="ECO:0000256" key="6">
    <source>
        <dbReference type="PROSITE-ProRule" id="PRU01363"/>
    </source>
</evidence>
<dbReference type="SUPFAM" id="SSF47336">
    <property type="entry name" value="ACP-like"/>
    <property type="match status" value="1"/>
</dbReference>
<dbReference type="PROSITE" id="PS52004">
    <property type="entry name" value="KS3_2"/>
    <property type="match status" value="1"/>
</dbReference>
<feature type="domain" description="PKS/mFAS DH" evidence="9">
    <location>
        <begin position="955"/>
        <end position="1264"/>
    </location>
</feature>
<dbReference type="InterPro" id="IPR032821">
    <property type="entry name" value="PKS_assoc"/>
</dbReference>
<dbReference type="InterPro" id="IPR001227">
    <property type="entry name" value="Ac_transferase_dom_sf"/>
</dbReference>
<dbReference type="InterPro" id="IPR014031">
    <property type="entry name" value="Ketoacyl_synth_C"/>
</dbReference>
<evidence type="ECO:0000313" key="11">
    <source>
        <dbReference type="Proteomes" id="UP001283341"/>
    </source>
</evidence>
<dbReference type="InterPro" id="IPR009081">
    <property type="entry name" value="PP-bd_ACP"/>
</dbReference>
<keyword evidence="11" id="KW-1185">Reference proteome</keyword>
<keyword evidence="3" id="KW-0808">Transferase</keyword>
<comment type="caution">
    <text evidence="10">The sequence shown here is derived from an EMBL/GenBank/DDBJ whole genome shotgun (WGS) entry which is preliminary data.</text>
</comment>
<evidence type="ECO:0000256" key="2">
    <source>
        <dbReference type="ARBA" id="ARBA00022553"/>
    </source>
</evidence>
<dbReference type="GO" id="GO:0004315">
    <property type="term" value="F:3-oxoacyl-[acyl-carrier-protein] synthase activity"/>
    <property type="evidence" value="ECO:0007669"/>
    <property type="project" value="InterPro"/>
</dbReference>
<dbReference type="InterPro" id="IPR020806">
    <property type="entry name" value="PKS_PP-bd"/>
</dbReference>
<dbReference type="PROSITE" id="PS00012">
    <property type="entry name" value="PHOSPHOPANTETHEINE"/>
    <property type="match status" value="1"/>
</dbReference>
<dbReference type="InterPro" id="IPR057326">
    <property type="entry name" value="KR_dom"/>
</dbReference>
<dbReference type="SUPFAM" id="SSF55048">
    <property type="entry name" value="Probable ACP-binding domain of malonyl-CoA ACP transacylase"/>
    <property type="match status" value="1"/>
</dbReference>
<dbReference type="InterPro" id="IPR049552">
    <property type="entry name" value="PKS_DH_N"/>
</dbReference>
<dbReference type="Pfam" id="PF16197">
    <property type="entry name" value="KAsynt_C_assoc"/>
    <property type="match status" value="1"/>
</dbReference>
<feature type="domain" description="Ketosynthase family 3 (KS3)" evidence="8">
    <location>
        <begin position="8"/>
        <end position="440"/>
    </location>
</feature>
<dbReference type="GO" id="GO:0031177">
    <property type="term" value="F:phosphopantetheine binding"/>
    <property type="evidence" value="ECO:0007669"/>
    <property type="project" value="InterPro"/>
</dbReference>
<feature type="domain" description="Carrier" evidence="7">
    <location>
        <begin position="2371"/>
        <end position="2449"/>
    </location>
</feature>
<dbReference type="Pfam" id="PF02801">
    <property type="entry name" value="Ketoacyl-synt_C"/>
    <property type="match status" value="1"/>
</dbReference>
<sequence>MAGNMPTSEPVAIVGSACRFAGGATSPSKLWKLVANPTDHSREIPAERFNIKGFYHPDGEYHGTTNSPKAYFLDQDHRVFDNSFFNIIPKEAEAIDPQQRLLLEVVYEALESAGYTLPQYAGRNVAVYAGLMTGDYDTHSQRDDIFTSQYYATGNARAILANRVSYFFNFHGPSMTIDTACSSSLVALDEAISNLRSGRSEMACVTGANLILTPEQFIVESSLHMLSPNGHCRMWDSKADGYARGEGIAAIFIKSLSQAIADGDRIEAVIRETGVNSDGRTKGITMPNWVAQSTLIQDTYRRAGLDPKSPQDRCQFFEAHGTGTSAGDPNEARAIENAFFSGTSDSSKLLVGSVKTVIGHTEGAAGLAGVLKVVQAINHASVAPNLHLKQLSDEVKKYTANLVVPTHSRPWPKVDAGQPRRASVNSFGFGGTNAHAIIEQYVPKFHSAMTKHFQSQVTLPQNLAVNSSADMDEIRLPLVLSANSSASLASIAQAYRDYLAADPLKMHIEDVAWHLYARRTAFPFRASVTGNTPAELIKNLESLTDKIRKSTASIKRVRPDDEHPKILGVFTGQGAQWATMSRGLLKSNPVYAKSIRFLDGVLRSCPDPPAWSLELEIMAEKGMSRVGTAAVAQPLCTAVQVALVDLLRSIGVTFHVVIGHSSGEIAAAYAAGRLSARDAILVSYYRGKFAHLAQGDRGVPGGMLAAGISMEEAAKLCAKKEYSRGICVAASNSPTLVTLSGDIDIVKQVHQDLLQQAKFARVLTVDTAYHSPHMELPASKYVEALEHSNLTPTTEGNGTAWISSVYGHGEPRQNELALTYWGDNMVNPVLFHEAVVSVLTEFPSLDCAIEVGPHPTLKSPVTQVLRNGGNTIPYSGLLDRNADDRVAFAEFLGWMWSQFGSASQQIREFVIKSSQPDLVGSRLDDPPLYTWDHSQSYYRESRIARQYHSRTHAPHELLGVRTRDDNEFQLRWRNILKHEKLSWAEGHVFQGQILLPASAYCAMAYDAARVVLAGRTASLIELQDLKFLNGITLEPKSQGVEVLFSLTVEDVPVGKQSQSIIKASIILSSATLEGNMEMKKNFSATLRIVLGHPDPECLPTRPKEGAETVHADPSAFYDMMKGTGLEYTGAFQGLTSLRKRCNFASGRVKKRHADDTTSLAISPGTLDSCLQTAFLTVSSPGDRSLWTSFLPKTIDRVRFNTATCDIDNHGDMLAVDAYLTDASPTSPQAAASFTADINIFGSEDNMEIMVEGLKVAAFTTTKPEDDHELYLTTVMDVDPDDRIHSIPIVNEEMPSPMLVESCERVASFFMRKASLPAQVSRRIRMPARYDYDLQLATDRWTSETRETLEAFITASPYFYTLDFLRRLGRNLPDVVKGMLPTVIEETHHLVRFQEHISRVVKQIAHKYPQINVLGLTAPELGLTEHVLTGLGDSFTTYRIGVETEKNLETHILTPQRRKKVVCEGFGLEQEEAPDELYDLVLLTTSDVEHQTIQHVLRKIRAVMRPGGFLIFIHVCGRPLKDRLCLFAGQEHDYSMMTPPDWPDLLDGCGFKHSMKNSEQYFPSGYSMSVRQAESEEKQVLRKPFSRGASHLTDRLLIVGGKELWTSLISTGISQALASGCDDITTVETFDHINPADASSYSAVILLNDIDEPILATMTPARMDTFRALLRPEMTILWVTQNSRVYNPDCAASMGFARTIVAETPGLCLQMLDLDTIDTQPAVDTVAESFARLTMRQLVDSRQHDAPLWVHENEIYIEGGCRLIPRCVPWKEGNDRANAPRRVVSNPVNTVENLVKIVSTQAGDGTTQRETKIDKIDLQSKAPLGQPTIRVDYSTVHAINLGGKVSAYVCVGRDTQTDKGQVALSMSNASYIATPPTCVSSVTLEHLHSSVFVALLIRYLSAFTIAHTAEEKLILLIEPDKMFEECVKDVLVKYGLDFRICATDAKRCSLIPGMVFVHPNSSTREIKALYPEGGACVVDMLPERSEISRVLAASVPKNCRYSSGSALSTPEGLGDYTDSDFLETVWQEAVSLAMSKLKGWQSDVGPGLTTIPDLLWIRAPTHLFQILDWRADRSVPHIVKYVDQEKMLDPNKTYVLVGLTRDLGQSLCTLLVEHGARNLALVSRNPPKNRLKWQENLLSQGIKVWVESLDVLKLDQILAFKARLAAAQTPVGGVINGAMVLEDRVFSVMSTETLHRVMNPKTIGSRNLDIAFDATDMDFFIMTSSFAAIGGHAGQSNYAAANMYMNGLAASRRRRGLPGSAINIGVIYGLGFLHREKTSLYEGLEREGYPPISERDLHHMFLEAITVGKAGQDQTIDIVTGLSRFSAQHPTLPWHHDPRFSHFTRSQEELSVTDGKPAEDLQGLLRAADTRQALLELLIPAFAKQLEQLVHLPTGSVTGENSFSELGVDSLVAVDIRSWVYKNMGQDVAVMKILAAPSISKMCHDIADLIMDGRQAAPAEVAENTAAADIKKMVTPSFANAREYFNTAASTSPTSLRPRPVRMDTFTPAATPAVLSPKSSLHDQTDGVVTPSSTVIPLVNGHASTLPALN</sequence>
<dbReference type="InterPro" id="IPR020841">
    <property type="entry name" value="PKS_Beta-ketoAc_synthase_dom"/>
</dbReference>
<dbReference type="InterPro" id="IPR029063">
    <property type="entry name" value="SAM-dependent_MTases_sf"/>
</dbReference>
<dbReference type="InterPro" id="IPR036291">
    <property type="entry name" value="NAD(P)-bd_dom_sf"/>
</dbReference>
<dbReference type="SUPFAM" id="SSF53901">
    <property type="entry name" value="Thiolase-like"/>
    <property type="match status" value="1"/>
</dbReference>
<dbReference type="Pfam" id="PF00109">
    <property type="entry name" value="ketoacyl-synt"/>
    <property type="match status" value="1"/>
</dbReference>
<dbReference type="Gene3D" id="3.30.70.3290">
    <property type="match status" value="1"/>
</dbReference>
<dbReference type="PROSITE" id="PS50075">
    <property type="entry name" value="CARRIER"/>
    <property type="match status" value="1"/>
</dbReference>
<dbReference type="SUPFAM" id="SSF51735">
    <property type="entry name" value="NAD(P)-binding Rossmann-fold domains"/>
    <property type="match status" value="1"/>
</dbReference>
<dbReference type="Gene3D" id="3.40.50.150">
    <property type="entry name" value="Vaccinia Virus protein VP39"/>
    <property type="match status" value="1"/>
</dbReference>
<dbReference type="Gene3D" id="3.40.50.720">
    <property type="entry name" value="NAD(P)-binding Rossmann-like Domain"/>
    <property type="match status" value="2"/>
</dbReference>
<feature type="active site" description="Proton donor; for dehydratase activity" evidence="6">
    <location>
        <position position="1167"/>
    </location>
</feature>
<dbReference type="SMART" id="SM00826">
    <property type="entry name" value="PKS_DH"/>
    <property type="match status" value="1"/>
</dbReference>
<dbReference type="GO" id="GO:0044550">
    <property type="term" value="P:secondary metabolite biosynthetic process"/>
    <property type="evidence" value="ECO:0007669"/>
    <property type="project" value="TreeGrafter"/>
</dbReference>
<dbReference type="Pfam" id="PF00698">
    <property type="entry name" value="Acyl_transf_1"/>
    <property type="match status" value="1"/>
</dbReference>
<dbReference type="PANTHER" id="PTHR43775">
    <property type="entry name" value="FATTY ACID SYNTHASE"/>
    <property type="match status" value="1"/>
</dbReference>
<dbReference type="CDD" id="cd00833">
    <property type="entry name" value="PKS"/>
    <property type="match status" value="1"/>
</dbReference>
<dbReference type="SUPFAM" id="SSF52151">
    <property type="entry name" value="FabD/lysophospholipase-like"/>
    <property type="match status" value="1"/>
</dbReference>
<dbReference type="FunFam" id="3.40.47.10:FF:000019">
    <property type="entry name" value="Polyketide synthase type I"/>
    <property type="match status" value="1"/>
</dbReference>
<dbReference type="InterPro" id="IPR014030">
    <property type="entry name" value="Ketoacyl_synth_N"/>
</dbReference>
<reference evidence="10" key="2">
    <citation type="submission" date="2023-06" db="EMBL/GenBank/DDBJ databases">
        <authorList>
            <consortium name="Lawrence Berkeley National Laboratory"/>
            <person name="Haridas S."/>
            <person name="Hensen N."/>
            <person name="Bonometti L."/>
            <person name="Westerberg I."/>
            <person name="Brannstrom I.O."/>
            <person name="Guillou S."/>
            <person name="Cros-Aarteil S."/>
            <person name="Calhoun S."/>
            <person name="Kuo A."/>
            <person name="Mondo S."/>
            <person name="Pangilinan J."/>
            <person name="Riley R."/>
            <person name="Labutti K."/>
            <person name="Andreopoulos B."/>
            <person name="Lipzen A."/>
            <person name="Chen C."/>
            <person name="Yanf M."/>
            <person name="Daum C."/>
            <person name="Ng V."/>
            <person name="Clum A."/>
            <person name="Steindorff A."/>
            <person name="Ohm R."/>
            <person name="Martin F."/>
            <person name="Silar P."/>
            <person name="Natvig D."/>
            <person name="Lalanne C."/>
            <person name="Gautier V."/>
            <person name="Ament-Velasquez S.L."/>
            <person name="Kruys A."/>
            <person name="Hutchinson M.I."/>
            <person name="Powell A.J."/>
            <person name="Barry K."/>
            <person name="Miller A.N."/>
            <person name="Grigoriev I.V."/>
            <person name="Debuchy R."/>
            <person name="Gladieux P."/>
            <person name="Thoren M.H."/>
            <person name="Johannesson H."/>
        </authorList>
    </citation>
    <scope>NUCLEOTIDE SEQUENCE</scope>
    <source>
        <strain evidence="10">CBS 118394</strain>
    </source>
</reference>
<dbReference type="PROSITE" id="PS52019">
    <property type="entry name" value="PKS_MFAS_DH"/>
    <property type="match status" value="1"/>
</dbReference>
<dbReference type="SMART" id="SM00827">
    <property type="entry name" value="PKS_AT"/>
    <property type="match status" value="1"/>
</dbReference>
<dbReference type="SMART" id="SM00822">
    <property type="entry name" value="PKS_KR"/>
    <property type="match status" value="1"/>
</dbReference>
<feature type="region of interest" description="C-terminal hotdog fold" evidence="6">
    <location>
        <begin position="1108"/>
        <end position="1264"/>
    </location>
</feature>
<dbReference type="InterPro" id="IPR006162">
    <property type="entry name" value="Ppantetheine_attach_site"/>
</dbReference>
<dbReference type="InterPro" id="IPR050091">
    <property type="entry name" value="PKS_NRPS_Biosynth_Enz"/>
</dbReference>
<dbReference type="SMART" id="SM00823">
    <property type="entry name" value="PKS_PP"/>
    <property type="match status" value="1"/>
</dbReference>
<dbReference type="GO" id="GO:0016491">
    <property type="term" value="F:oxidoreductase activity"/>
    <property type="evidence" value="ECO:0007669"/>
    <property type="project" value="UniProtKB-KW"/>
</dbReference>
<dbReference type="InterPro" id="IPR014043">
    <property type="entry name" value="Acyl_transferase_dom"/>
</dbReference>
<dbReference type="Pfam" id="PF21089">
    <property type="entry name" value="PKS_DH_N"/>
    <property type="match status" value="1"/>
</dbReference>
<evidence type="ECO:0000256" key="5">
    <source>
        <dbReference type="ARBA" id="ARBA00023268"/>
    </source>
</evidence>
<evidence type="ECO:0000259" key="7">
    <source>
        <dbReference type="PROSITE" id="PS50075"/>
    </source>
</evidence>
<dbReference type="PROSITE" id="PS00606">
    <property type="entry name" value="KS3_1"/>
    <property type="match status" value="1"/>
</dbReference>
<dbReference type="InterPro" id="IPR042104">
    <property type="entry name" value="PKS_dehydratase_sf"/>
</dbReference>
<dbReference type="Gene3D" id="3.40.47.10">
    <property type="match status" value="1"/>
</dbReference>
<dbReference type="InterPro" id="IPR013968">
    <property type="entry name" value="PKS_KR"/>
</dbReference>
<protein>
    <submittedName>
        <fullName evidence="10">Polyketide synthase</fullName>
    </submittedName>
</protein>
<evidence type="ECO:0000256" key="3">
    <source>
        <dbReference type="ARBA" id="ARBA00022679"/>
    </source>
</evidence>
<dbReference type="Pfam" id="PF00550">
    <property type="entry name" value="PP-binding"/>
    <property type="match status" value="1"/>
</dbReference>
<proteinExistence type="predicted"/>
<organism evidence="10 11">
    <name type="scientific">Apodospora peruviana</name>
    <dbReference type="NCBI Taxonomy" id="516989"/>
    <lineage>
        <taxon>Eukaryota</taxon>
        <taxon>Fungi</taxon>
        <taxon>Dikarya</taxon>
        <taxon>Ascomycota</taxon>
        <taxon>Pezizomycotina</taxon>
        <taxon>Sordariomycetes</taxon>
        <taxon>Sordariomycetidae</taxon>
        <taxon>Sordariales</taxon>
        <taxon>Lasiosphaeriaceae</taxon>
        <taxon>Apodospora</taxon>
    </lineage>
</organism>
<keyword evidence="2" id="KW-0597">Phosphoprotein</keyword>
<dbReference type="SUPFAM" id="SSF53335">
    <property type="entry name" value="S-adenosyl-L-methionine-dependent methyltransferases"/>
    <property type="match status" value="1"/>
</dbReference>
<dbReference type="InterPro" id="IPR049551">
    <property type="entry name" value="PKS_DH_C"/>
</dbReference>
<dbReference type="Gene3D" id="3.10.129.110">
    <property type="entry name" value="Polyketide synthase dehydratase"/>
    <property type="match status" value="1"/>
</dbReference>
<keyword evidence="4" id="KW-0560">Oxidoreductase</keyword>
<dbReference type="InterPro" id="IPR036736">
    <property type="entry name" value="ACP-like_sf"/>
</dbReference>
<dbReference type="Proteomes" id="UP001283341">
    <property type="component" value="Unassembled WGS sequence"/>
</dbReference>
<feature type="region of interest" description="N-terminal hotdog fold" evidence="6">
    <location>
        <begin position="955"/>
        <end position="1093"/>
    </location>
</feature>
<dbReference type="GO" id="GO:0004312">
    <property type="term" value="F:fatty acid synthase activity"/>
    <property type="evidence" value="ECO:0007669"/>
    <property type="project" value="TreeGrafter"/>
</dbReference>
<dbReference type="InterPro" id="IPR016039">
    <property type="entry name" value="Thiolase-like"/>
</dbReference>
<evidence type="ECO:0000256" key="1">
    <source>
        <dbReference type="ARBA" id="ARBA00022450"/>
    </source>
</evidence>
<evidence type="ECO:0000256" key="4">
    <source>
        <dbReference type="ARBA" id="ARBA00023002"/>
    </source>
</evidence>
<dbReference type="Gene3D" id="3.40.366.10">
    <property type="entry name" value="Malonyl-Coenzyme A Acyl Carrier Protein, domain 2"/>
    <property type="match status" value="1"/>
</dbReference>
<dbReference type="EMBL" id="JAUEDM010000008">
    <property type="protein sequence ID" value="KAK3313215.1"/>
    <property type="molecule type" value="Genomic_DNA"/>
</dbReference>
<evidence type="ECO:0000313" key="10">
    <source>
        <dbReference type="EMBL" id="KAK3313215.1"/>
    </source>
</evidence>
<evidence type="ECO:0000259" key="8">
    <source>
        <dbReference type="PROSITE" id="PS52004"/>
    </source>
</evidence>
<keyword evidence="5" id="KW-0511">Multifunctional enzyme</keyword>
<feature type="active site" description="Proton acceptor; for dehydratase activity" evidence="6">
    <location>
        <position position="987"/>
    </location>
</feature>
<dbReference type="PANTHER" id="PTHR43775:SF20">
    <property type="entry name" value="HYBRID PKS-NRPS SYNTHETASE APDA"/>
    <property type="match status" value="1"/>
</dbReference>
<evidence type="ECO:0000259" key="9">
    <source>
        <dbReference type="PROSITE" id="PS52019"/>
    </source>
</evidence>